<evidence type="ECO:0000313" key="5">
    <source>
        <dbReference type="Proteomes" id="UP000277766"/>
    </source>
</evidence>
<feature type="domain" description="N-acetyltransferase" evidence="3">
    <location>
        <begin position="8"/>
        <end position="175"/>
    </location>
</feature>
<dbReference type="Proteomes" id="UP000277766">
    <property type="component" value="Unassembled WGS sequence"/>
</dbReference>
<accession>A0A3S0KF24</accession>
<dbReference type="GO" id="GO:0016747">
    <property type="term" value="F:acyltransferase activity, transferring groups other than amino-acyl groups"/>
    <property type="evidence" value="ECO:0007669"/>
    <property type="project" value="InterPro"/>
</dbReference>
<dbReference type="OrthoDB" id="4458954at2"/>
<proteinExistence type="predicted"/>
<sequence length="177" mass="19257">MTLPTPTVTVRERRPADLPALEEVLLAVHQQSGYPASWPQEPAAFIAPPGGDAWVAELDGAVVGQALLRRPQDSPGRSWHDLTGHPTETLALVSRLFVHPDAAGQGAARALLSQAVTTAQESGLVPALDVYAESQRAIALYERLGWQRRATYQGHWLWRGEYPTVHVYVAPLSANVQ</sequence>
<dbReference type="InterPro" id="IPR050832">
    <property type="entry name" value="Bact_Acetyltransf"/>
</dbReference>
<comment type="caution">
    <text evidence="4">The sequence shown here is derived from an EMBL/GenBank/DDBJ whole genome shotgun (WGS) entry which is preliminary data.</text>
</comment>
<evidence type="ECO:0000313" key="4">
    <source>
        <dbReference type="EMBL" id="RTR29378.1"/>
    </source>
</evidence>
<dbReference type="RefSeq" id="WP_126351289.1">
    <property type="nucleotide sequence ID" value="NZ_CP086380.1"/>
</dbReference>
<dbReference type="InterPro" id="IPR016181">
    <property type="entry name" value="Acyl_CoA_acyltransferase"/>
</dbReference>
<keyword evidence="5" id="KW-1185">Reference proteome</keyword>
<keyword evidence="2" id="KW-0012">Acyltransferase</keyword>
<gene>
    <name evidence="4" type="ORF">EJ104_03025</name>
</gene>
<reference evidence="4 5" key="1">
    <citation type="submission" date="2018-12" db="EMBL/GenBank/DDBJ databases">
        <title>Deinococcus radiophilus ATCC 27603 genome sequencing and assembly.</title>
        <authorList>
            <person name="Maclea K.S."/>
            <person name="Maynard C.R."/>
        </authorList>
    </citation>
    <scope>NUCLEOTIDE SEQUENCE [LARGE SCALE GENOMIC DNA]</scope>
    <source>
        <strain evidence="4 5">ATCC 27603</strain>
    </source>
</reference>
<keyword evidence="1 4" id="KW-0808">Transferase</keyword>
<dbReference type="InterPro" id="IPR000182">
    <property type="entry name" value="GNAT_dom"/>
</dbReference>
<dbReference type="PROSITE" id="PS51186">
    <property type="entry name" value="GNAT"/>
    <property type="match status" value="1"/>
</dbReference>
<evidence type="ECO:0000256" key="1">
    <source>
        <dbReference type="ARBA" id="ARBA00022679"/>
    </source>
</evidence>
<dbReference type="AlphaFoldDB" id="A0A3S0KF24"/>
<organism evidence="4 5">
    <name type="scientific">Deinococcus radiophilus</name>
    <dbReference type="NCBI Taxonomy" id="32062"/>
    <lineage>
        <taxon>Bacteria</taxon>
        <taxon>Thermotogati</taxon>
        <taxon>Deinococcota</taxon>
        <taxon>Deinococci</taxon>
        <taxon>Deinococcales</taxon>
        <taxon>Deinococcaceae</taxon>
        <taxon>Deinococcus</taxon>
    </lineage>
</organism>
<evidence type="ECO:0000256" key="2">
    <source>
        <dbReference type="ARBA" id="ARBA00023315"/>
    </source>
</evidence>
<dbReference type="PANTHER" id="PTHR43877">
    <property type="entry name" value="AMINOALKYLPHOSPHONATE N-ACETYLTRANSFERASE-RELATED-RELATED"/>
    <property type="match status" value="1"/>
</dbReference>
<dbReference type="CDD" id="cd04301">
    <property type="entry name" value="NAT_SF"/>
    <property type="match status" value="1"/>
</dbReference>
<dbReference type="PANTHER" id="PTHR43877:SF2">
    <property type="entry name" value="AMINOALKYLPHOSPHONATE N-ACETYLTRANSFERASE-RELATED"/>
    <property type="match status" value="1"/>
</dbReference>
<name>A0A3S0KF24_9DEIO</name>
<dbReference type="Pfam" id="PF00583">
    <property type="entry name" value="Acetyltransf_1"/>
    <property type="match status" value="1"/>
</dbReference>
<dbReference type="SUPFAM" id="SSF55729">
    <property type="entry name" value="Acyl-CoA N-acyltransferases (Nat)"/>
    <property type="match status" value="1"/>
</dbReference>
<dbReference type="Gene3D" id="3.40.630.30">
    <property type="match status" value="1"/>
</dbReference>
<protein>
    <submittedName>
        <fullName evidence="4">GNAT family N-acetyltransferase</fullName>
    </submittedName>
</protein>
<evidence type="ECO:0000259" key="3">
    <source>
        <dbReference type="PROSITE" id="PS51186"/>
    </source>
</evidence>
<dbReference type="EMBL" id="RXPE01000004">
    <property type="protein sequence ID" value="RTR29378.1"/>
    <property type="molecule type" value="Genomic_DNA"/>
</dbReference>